<keyword evidence="13" id="KW-1185">Reference proteome</keyword>
<evidence type="ECO:0000256" key="3">
    <source>
        <dbReference type="ARBA" id="ARBA00022519"/>
    </source>
</evidence>
<dbReference type="InterPro" id="IPR003691">
    <property type="entry name" value="FluC"/>
</dbReference>
<evidence type="ECO:0000256" key="6">
    <source>
        <dbReference type="ARBA" id="ARBA00023065"/>
    </source>
</evidence>
<dbReference type="AlphaFoldDB" id="A0A7I9VP58"/>
<reference evidence="13" key="1">
    <citation type="journal article" date="2020" name="Appl. Environ. Microbiol.">
        <title>Diazotrophic Anaeromyxobacter Isolates from Soils.</title>
        <authorList>
            <person name="Masuda Y."/>
            <person name="Yamanaka H."/>
            <person name="Xu Z.X."/>
            <person name="Shiratori Y."/>
            <person name="Aono T."/>
            <person name="Amachi S."/>
            <person name="Senoo K."/>
            <person name="Itoh H."/>
        </authorList>
    </citation>
    <scope>NUCLEOTIDE SEQUENCE [LARGE SCALE GENOMIC DNA]</scope>
    <source>
        <strain evidence="13">R267</strain>
    </source>
</reference>
<evidence type="ECO:0000256" key="2">
    <source>
        <dbReference type="ARBA" id="ARBA00022475"/>
    </source>
</evidence>
<keyword evidence="5 11" id="KW-1133">Transmembrane helix</keyword>
<keyword evidence="2 11" id="KW-1003">Cell membrane</keyword>
<dbReference type="PANTHER" id="PTHR28259">
    <property type="entry name" value="FLUORIDE EXPORT PROTEIN 1-RELATED"/>
    <property type="match status" value="1"/>
</dbReference>
<evidence type="ECO:0000256" key="4">
    <source>
        <dbReference type="ARBA" id="ARBA00022692"/>
    </source>
</evidence>
<protein>
    <recommendedName>
        <fullName evidence="11">Fluoride-specific ion channel FluC</fullName>
    </recommendedName>
</protein>
<feature type="transmembrane region" description="Helical" evidence="11">
    <location>
        <begin position="69"/>
        <end position="85"/>
    </location>
</feature>
<organism evidence="12 13">
    <name type="scientific">Anaeromyxobacter diazotrophicus</name>
    <dbReference type="NCBI Taxonomy" id="2590199"/>
    <lineage>
        <taxon>Bacteria</taxon>
        <taxon>Pseudomonadati</taxon>
        <taxon>Myxococcota</taxon>
        <taxon>Myxococcia</taxon>
        <taxon>Myxococcales</taxon>
        <taxon>Cystobacterineae</taxon>
        <taxon>Anaeromyxobacteraceae</taxon>
        <taxon>Anaeromyxobacter</taxon>
    </lineage>
</organism>
<keyword evidence="3" id="KW-0997">Cell inner membrane</keyword>
<comment type="catalytic activity">
    <reaction evidence="10">
        <text>fluoride(in) = fluoride(out)</text>
        <dbReference type="Rhea" id="RHEA:76159"/>
        <dbReference type="ChEBI" id="CHEBI:17051"/>
    </reaction>
    <physiologicalReaction direction="left-to-right" evidence="10">
        <dbReference type="Rhea" id="RHEA:76160"/>
    </physiologicalReaction>
</comment>
<keyword evidence="7 11" id="KW-0472">Membrane</keyword>
<comment type="activity regulation">
    <text evidence="11">Na(+) is not transported, but it plays an essential structural role and its presence is essential for fluoride channel function.</text>
</comment>
<evidence type="ECO:0000256" key="10">
    <source>
        <dbReference type="ARBA" id="ARBA00035585"/>
    </source>
</evidence>
<comment type="caution">
    <text evidence="12">The sequence shown here is derived from an EMBL/GenBank/DDBJ whole genome shotgun (WGS) entry which is preliminary data.</text>
</comment>
<evidence type="ECO:0000256" key="1">
    <source>
        <dbReference type="ARBA" id="ARBA00004651"/>
    </source>
</evidence>
<keyword evidence="11" id="KW-0479">Metal-binding</keyword>
<dbReference type="PANTHER" id="PTHR28259:SF1">
    <property type="entry name" value="FLUORIDE EXPORT PROTEIN 1-RELATED"/>
    <property type="match status" value="1"/>
</dbReference>
<evidence type="ECO:0000256" key="11">
    <source>
        <dbReference type="HAMAP-Rule" id="MF_00454"/>
    </source>
</evidence>
<feature type="binding site" evidence="11">
    <location>
        <position position="80"/>
    </location>
    <ligand>
        <name>Na(+)</name>
        <dbReference type="ChEBI" id="CHEBI:29101"/>
        <note>structural</note>
    </ligand>
</feature>
<dbReference type="Proteomes" id="UP000503640">
    <property type="component" value="Unassembled WGS sequence"/>
</dbReference>
<proteinExistence type="inferred from homology"/>
<evidence type="ECO:0000313" key="13">
    <source>
        <dbReference type="Proteomes" id="UP000503640"/>
    </source>
</evidence>
<keyword evidence="11" id="KW-0915">Sodium</keyword>
<dbReference type="Pfam" id="PF02537">
    <property type="entry name" value="CRCB"/>
    <property type="match status" value="1"/>
</dbReference>
<comment type="similarity">
    <text evidence="9 11">Belongs to the fluoride channel Fluc/FEX (TC 1.A.43) family.</text>
</comment>
<gene>
    <name evidence="11 12" type="primary">crcB</name>
    <name evidence="11" type="synonym">fluC</name>
    <name evidence="12" type="ORF">AMYX_27490</name>
</gene>
<dbReference type="GO" id="GO:0046872">
    <property type="term" value="F:metal ion binding"/>
    <property type="evidence" value="ECO:0007669"/>
    <property type="project" value="UniProtKB-KW"/>
</dbReference>
<dbReference type="HAMAP" id="MF_00454">
    <property type="entry name" value="FluC"/>
    <property type="match status" value="1"/>
</dbReference>
<comment type="subcellular location">
    <subcellularLocation>
        <location evidence="1 11">Cell membrane</location>
        <topology evidence="1 11">Multi-pass membrane protein</topology>
    </subcellularLocation>
</comment>
<keyword evidence="6 11" id="KW-0406">Ion transport</keyword>
<sequence>MSPPLRFLLVCLAGAAGTGARFLVTTGLLRWLGPAFPSGTLTVNLVGSLLLGVIMELALHGAVGPDTRVVLAAGVMGGFTTYSSFNYEALGYLQRGAWALFAGYLAATVLGCLAMGALGVAGARWLLAG</sequence>
<keyword evidence="8 11" id="KW-0407">Ion channel</keyword>
<evidence type="ECO:0000256" key="9">
    <source>
        <dbReference type="ARBA" id="ARBA00035120"/>
    </source>
</evidence>
<evidence type="ECO:0000256" key="8">
    <source>
        <dbReference type="ARBA" id="ARBA00023303"/>
    </source>
</evidence>
<keyword evidence="11" id="KW-0813">Transport</keyword>
<feature type="binding site" evidence="11">
    <location>
        <position position="77"/>
    </location>
    <ligand>
        <name>Na(+)</name>
        <dbReference type="ChEBI" id="CHEBI:29101"/>
        <note>structural</note>
    </ligand>
</feature>
<evidence type="ECO:0000256" key="5">
    <source>
        <dbReference type="ARBA" id="ARBA00022989"/>
    </source>
</evidence>
<dbReference type="EMBL" id="BJTG01000006">
    <property type="protein sequence ID" value="GEJ58008.1"/>
    <property type="molecule type" value="Genomic_DNA"/>
</dbReference>
<dbReference type="GO" id="GO:0005886">
    <property type="term" value="C:plasma membrane"/>
    <property type="evidence" value="ECO:0007669"/>
    <property type="project" value="UniProtKB-SubCell"/>
</dbReference>
<dbReference type="GO" id="GO:0062054">
    <property type="term" value="F:fluoride channel activity"/>
    <property type="evidence" value="ECO:0007669"/>
    <property type="project" value="UniProtKB-UniRule"/>
</dbReference>
<accession>A0A7I9VP58</accession>
<name>A0A7I9VP58_9BACT</name>
<feature type="transmembrane region" description="Helical" evidence="11">
    <location>
        <begin position="38"/>
        <end position="57"/>
    </location>
</feature>
<dbReference type="RefSeq" id="WP_176066139.1">
    <property type="nucleotide sequence ID" value="NZ_BJTG01000006.1"/>
</dbReference>
<dbReference type="GO" id="GO:0140114">
    <property type="term" value="P:cellular detoxification of fluoride"/>
    <property type="evidence" value="ECO:0007669"/>
    <property type="project" value="UniProtKB-UniRule"/>
</dbReference>
<keyword evidence="4 11" id="KW-0812">Transmembrane</keyword>
<comment type="function">
    <text evidence="11">Fluoride-specific ion channel. Important for reducing fluoride concentration in the cell, thus reducing its toxicity.</text>
</comment>
<feature type="transmembrane region" description="Helical" evidence="11">
    <location>
        <begin position="97"/>
        <end position="127"/>
    </location>
</feature>
<evidence type="ECO:0000313" key="12">
    <source>
        <dbReference type="EMBL" id="GEJ58008.1"/>
    </source>
</evidence>
<evidence type="ECO:0000256" key="7">
    <source>
        <dbReference type="ARBA" id="ARBA00023136"/>
    </source>
</evidence>